<comment type="similarity">
    <text evidence="1 4 7">Belongs to the aldehyde dehydrogenase family.</text>
</comment>
<dbReference type="PANTHER" id="PTHR43570">
    <property type="entry name" value="ALDEHYDE DEHYDROGENASE"/>
    <property type="match status" value="1"/>
</dbReference>
<dbReference type="Proteomes" id="UP000184550">
    <property type="component" value="Unassembled WGS sequence"/>
</dbReference>
<keyword evidence="2 4" id="KW-0560">Oxidoreductase</keyword>
<dbReference type="PANTHER" id="PTHR43570:SF16">
    <property type="entry name" value="ALDEHYDE DEHYDROGENASE TYPE III, ISOFORM Q"/>
    <property type="match status" value="1"/>
</dbReference>
<evidence type="ECO:0000256" key="7">
    <source>
        <dbReference type="RuleBase" id="RU003345"/>
    </source>
</evidence>
<evidence type="ECO:0000313" key="10">
    <source>
        <dbReference type="EMBL" id="VXD18399.1"/>
    </source>
</evidence>
<proteinExistence type="inferred from homology"/>
<dbReference type="GO" id="GO:0006081">
    <property type="term" value="P:aldehyde metabolic process"/>
    <property type="evidence" value="ECO:0007669"/>
    <property type="project" value="InterPro"/>
</dbReference>
<evidence type="ECO:0000256" key="4">
    <source>
        <dbReference type="PIRNR" id="PIRNR036492"/>
    </source>
</evidence>
<protein>
    <recommendedName>
        <fullName evidence="4">Aldehyde dehydrogenase</fullName>
    </recommendedName>
</protein>
<gene>
    <name evidence="10" type="primary">ywdH</name>
    <name evidence="10" type="ORF">PL8927_600380</name>
</gene>
<dbReference type="PROSITE" id="PS00687">
    <property type="entry name" value="ALDEHYDE_DEHYDR_GLU"/>
    <property type="match status" value="1"/>
</dbReference>
<dbReference type="AlphaFoldDB" id="A0A7Z9BN86"/>
<dbReference type="CDD" id="cd07136">
    <property type="entry name" value="ALDH_YwdH-P39616"/>
    <property type="match status" value="1"/>
</dbReference>
<accession>A0A7Z9BN86</accession>
<evidence type="ECO:0000256" key="8">
    <source>
        <dbReference type="SAM" id="MobiDB-lite"/>
    </source>
</evidence>
<feature type="active site" evidence="5">
    <location>
        <position position="278"/>
    </location>
</feature>
<dbReference type="InterPro" id="IPR016163">
    <property type="entry name" value="Ald_DH_C"/>
</dbReference>
<dbReference type="InterPro" id="IPR016160">
    <property type="entry name" value="Ald_DH_CS_CYS"/>
</dbReference>
<sequence length="491" mass="54963">MSEQTHFSREQGTGNGESGVKSRRGGVTPPVTVNRQPSTIQYLIQQQRDFFATGQTQNIQFRLTQLYHLKQAIAVHETAIINAVKADLSRPDLEAYFELAPVAEINYAIKHLKSWVKPQKVRASFSQLPASTWIYPQPLGIVLIIAPWNYPFQLIISPLIGAIAAGNCAILKPSEIAVNTSKIISDIISKTFNSEYITVVEGGVETSQELLAEKFDHIFFTGGTKVGQIVMEAAAKHLTPVTLELGGKSPCIVDDNIQLDYTAKRIIWGKFINAGQTCIAPDYVLVNSRIKSELILGLQKWIQTFFGDHPETSPDYSRIINLFHFNRLEEFLKAGNIIIGGQRNAETKYIAPTLIDHISWDDSIMQEEIFGPILPILEYQDLGEAIAKINSRPKPLALYLFSRNQDKQNRILQETSSGTLCFNDTVLQFGGKSLPFGGVGESGIGSYHGKATFDRFCHYKSVLKQTFLLDLPLRYAPYKGKEWLIKRILMQ</sequence>
<dbReference type="RefSeq" id="WP_083621940.1">
    <property type="nucleotide sequence ID" value="NZ_LR734869.1"/>
</dbReference>
<dbReference type="GO" id="GO:0005737">
    <property type="term" value="C:cytoplasm"/>
    <property type="evidence" value="ECO:0007669"/>
    <property type="project" value="TreeGrafter"/>
</dbReference>
<organism evidence="10 11">
    <name type="scientific">Planktothrix serta PCC 8927</name>
    <dbReference type="NCBI Taxonomy" id="671068"/>
    <lineage>
        <taxon>Bacteria</taxon>
        <taxon>Bacillati</taxon>
        <taxon>Cyanobacteriota</taxon>
        <taxon>Cyanophyceae</taxon>
        <taxon>Oscillatoriophycideae</taxon>
        <taxon>Oscillatoriales</taxon>
        <taxon>Microcoleaceae</taxon>
        <taxon>Planktothrix</taxon>
    </lineage>
</organism>
<dbReference type="GO" id="GO:0004029">
    <property type="term" value="F:aldehyde dehydrogenase (NAD+) activity"/>
    <property type="evidence" value="ECO:0007669"/>
    <property type="project" value="TreeGrafter"/>
</dbReference>
<dbReference type="FunFam" id="3.40.605.10:FF:000004">
    <property type="entry name" value="Aldehyde dehydrogenase"/>
    <property type="match status" value="1"/>
</dbReference>
<evidence type="ECO:0000256" key="6">
    <source>
        <dbReference type="PROSITE-ProRule" id="PRU10007"/>
    </source>
</evidence>
<feature type="region of interest" description="Disordered" evidence="8">
    <location>
        <begin position="1"/>
        <end position="32"/>
    </location>
</feature>
<reference evidence="10" key="1">
    <citation type="submission" date="2019-10" db="EMBL/GenBank/DDBJ databases">
        <authorList>
            <consortium name="Genoscope - CEA"/>
            <person name="William W."/>
        </authorList>
    </citation>
    <scope>NUCLEOTIDE SEQUENCE [LARGE SCALE GENOMIC DNA]</scope>
    <source>
        <strain evidence="10">BBR_PRJEB10992</strain>
    </source>
</reference>
<dbReference type="SUPFAM" id="SSF53720">
    <property type="entry name" value="ALDH-like"/>
    <property type="match status" value="1"/>
</dbReference>
<dbReference type="FunFam" id="3.40.309.10:FF:000003">
    <property type="entry name" value="Aldehyde dehydrogenase"/>
    <property type="match status" value="1"/>
</dbReference>
<evidence type="ECO:0000256" key="5">
    <source>
        <dbReference type="PIRSR" id="PIRSR036492-1"/>
    </source>
</evidence>
<feature type="domain" description="Aldehyde dehydrogenase" evidence="9">
    <location>
        <begin position="39"/>
        <end position="462"/>
    </location>
</feature>
<evidence type="ECO:0000313" key="11">
    <source>
        <dbReference type="Proteomes" id="UP000184550"/>
    </source>
</evidence>
<dbReference type="InterPro" id="IPR015590">
    <property type="entry name" value="Aldehyde_DH_dom"/>
</dbReference>
<name>A0A7Z9BN86_9CYAN</name>
<dbReference type="Gene3D" id="3.40.605.10">
    <property type="entry name" value="Aldehyde Dehydrogenase, Chain A, domain 1"/>
    <property type="match status" value="1"/>
</dbReference>
<feature type="active site" evidence="5 6">
    <location>
        <position position="244"/>
    </location>
</feature>
<dbReference type="Gene3D" id="3.40.309.10">
    <property type="entry name" value="Aldehyde Dehydrogenase, Chain A, domain 2"/>
    <property type="match status" value="1"/>
</dbReference>
<dbReference type="OrthoDB" id="9762913at2"/>
<evidence type="ECO:0000256" key="1">
    <source>
        <dbReference type="ARBA" id="ARBA00009986"/>
    </source>
</evidence>
<keyword evidence="11" id="KW-1185">Reference proteome</keyword>
<evidence type="ECO:0000256" key="3">
    <source>
        <dbReference type="ARBA" id="ARBA00023027"/>
    </source>
</evidence>
<dbReference type="PIRSF" id="PIRSF036492">
    <property type="entry name" value="ALDH"/>
    <property type="match status" value="1"/>
</dbReference>
<dbReference type="InterPro" id="IPR029510">
    <property type="entry name" value="Ald_DH_CS_GLU"/>
</dbReference>
<comment type="caution">
    <text evidence="10">The sequence shown here is derived from an EMBL/GenBank/DDBJ whole genome shotgun (WGS) entry which is preliminary data.</text>
</comment>
<evidence type="ECO:0000259" key="9">
    <source>
        <dbReference type="Pfam" id="PF00171"/>
    </source>
</evidence>
<dbReference type="EMBL" id="CZCU02000136">
    <property type="protein sequence ID" value="VXD18399.1"/>
    <property type="molecule type" value="Genomic_DNA"/>
</dbReference>
<dbReference type="InterPro" id="IPR012394">
    <property type="entry name" value="Aldehyde_DH_NAD(P)"/>
</dbReference>
<evidence type="ECO:0000256" key="2">
    <source>
        <dbReference type="ARBA" id="ARBA00023002"/>
    </source>
</evidence>
<dbReference type="InterPro" id="IPR016162">
    <property type="entry name" value="Ald_DH_N"/>
</dbReference>
<dbReference type="PROSITE" id="PS00070">
    <property type="entry name" value="ALDEHYDE_DEHYDR_CYS"/>
    <property type="match status" value="1"/>
</dbReference>
<dbReference type="Pfam" id="PF00171">
    <property type="entry name" value="Aldedh"/>
    <property type="match status" value="1"/>
</dbReference>
<keyword evidence="3" id="KW-0520">NAD</keyword>
<dbReference type="InterPro" id="IPR016161">
    <property type="entry name" value="Ald_DH/histidinol_DH"/>
</dbReference>